<feature type="transmembrane region" description="Helical" evidence="1">
    <location>
        <begin position="128"/>
        <end position="148"/>
    </location>
</feature>
<keyword evidence="3" id="KW-1185">Reference proteome</keyword>
<evidence type="ECO:0000313" key="3">
    <source>
        <dbReference type="Proteomes" id="UP000245430"/>
    </source>
</evidence>
<feature type="transmembrane region" description="Helical" evidence="1">
    <location>
        <begin position="62"/>
        <end position="82"/>
    </location>
</feature>
<dbReference type="AlphaFoldDB" id="A0A316DPI0"/>
<proteinExistence type="predicted"/>
<evidence type="ECO:0008006" key="4">
    <source>
        <dbReference type="Google" id="ProtNLM"/>
    </source>
</evidence>
<name>A0A316DPI0_9FLAO</name>
<gene>
    <name evidence="2" type="ORF">LX78_00849</name>
</gene>
<evidence type="ECO:0000256" key="1">
    <source>
        <dbReference type="SAM" id="Phobius"/>
    </source>
</evidence>
<feature type="transmembrane region" description="Helical" evidence="1">
    <location>
        <begin position="94"/>
        <end position="116"/>
    </location>
</feature>
<organism evidence="2 3">
    <name type="scientific">Xanthomarina spongicola</name>
    <dbReference type="NCBI Taxonomy" id="570520"/>
    <lineage>
        <taxon>Bacteria</taxon>
        <taxon>Pseudomonadati</taxon>
        <taxon>Bacteroidota</taxon>
        <taxon>Flavobacteriia</taxon>
        <taxon>Flavobacteriales</taxon>
        <taxon>Flavobacteriaceae</taxon>
        <taxon>Xanthomarina</taxon>
    </lineage>
</organism>
<keyword evidence="1" id="KW-1133">Transmembrane helix</keyword>
<keyword evidence="1" id="KW-0812">Transmembrane</keyword>
<dbReference type="RefSeq" id="WP_109681405.1">
    <property type="nucleotide sequence ID" value="NZ_QGGP01000002.1"/>
</dbReference>
<feature type="transmembrane region" description="Helical" evidence="1">
    <location>
        <begin position="180"/>
        <end position="204"/>
    </location>
</feature>
<protein>
    <recommendedName>
        <fullName evidence="4">YhhN-like protein</fullName>
    </recommendedName>
</protein>
<dbReference type="Proteomes" id="UP000245430">
    <property type="component" value="Unassembled WGS sequence"/>
</dbReference>
<feature type="transmembrane region" description="Helical" evidence="1">
    <location>
        <begin position="12"/>
        <end position="31"/>
    </location>
</feature>
<feature type="transmembrane region" description="Helical" evidence="1">
    <location>
        <begin position="155"/>
        <end position="174"/>
    </location>
</feature>
<dbReference type="EMBL" id="QGGP01000002">
    <property type="protein sequence ID" value="PWK19502.1"/>
    <property type="molecule type" value="Genomic_DNA"/>
</dbReference>
<sequence length="237" mass="27627">MNVLATLSESGLLLQITKPLFVPVFIMYYFIKNRYLSFVFILFLVFSFIGDFSSVFSSNNSILKFSSLIYFLSYLSLIVYTISKFKRVRIDMIIALYLLIVVSINSYFIYELFSIMKSQISDPLEVSLFAAKSVSLIVLTFLSFVVYLNSDTKQSILFLLVALCFVFSDVLHYISNYYIYNWSFVMLDRVLHVVGLFFFFNYIIGENRIRKRQIVKERIEAESSNNSETSLIALTRQ</sequence>
<reference evidence="2 3" key="1">
    <citation type="submission" date="2018-05" db="EMBL/GenBank/DDBJ databases">
        <title>Genomic Encyclopedia of Archaeal and Bacterial Type Strains, Phase II (KMG-II): from individual species to whole genera.</title>
        <authorList>
            <person name="Goeker M."/>
        </authorList>
    </citation>
    <scope>NUCLEOTIDE SEQUENCE [LARGE SCALE GENOMIC DNA]</scope>
    <source>
        <strain evidence="2 3">DSM 22637</strain>
    </source>
</reference>
<accession>A0A316DPI0</accession>
<feature type="transmembrane region" description="Helical" evidence="1">
    <location>
        <begin position="38"/>
        <end position="56"/>
    </location>
</feature>
<keyword evidence="1" id="KW-0472">Membrane</keyword>
<comment type="caution">
    <text evidence="2">The sequence shown here is derived from an EMBL/GenBank/DDBJ whole genome shotgun (WGS) entry which is preliminary data.</text>
</comment>
<evidence type="ECO:0000313" key="2">
    <source>
        <dbReference type="EMBL" id="PWK19502.1"/>
    </source>
</evidence>